<evidence type="ECO:0000256" key="1">
    <source>
        <dbReference type="ARBA" id="ARBA00022884"/>
    </source>
</evidence>
<keyword evidence="2" id="KW-0378">Hydrolase</keyword>
<feature type="coiled-coil region" evidence="3">
    <location>
        <begin position="37"/>
        <end position="170"/>
    </location>
</feature>
<feature type="domain" description="K Homology" evidence="4">
    <location>
        <begin position="201"/>
        <end position="268"/>
    </location>
</feature>
<keyword evidence="2" id="KW-0812">Transmembrane</keyword>
<keyword evidence="6" id="KW-1185">Reference proteome</keyword>
<keyword evidence="3" id="KW-0175">Coiled coil</keyword>
<dbReference type="InterPro" id="IPR004087">
    <property type="entry name" value="KH_dom"/>
</dbReference>
<dbReference type="SMART" id="SM00322">
    <property type="entry name" value="KH"/>
    <property type="match status" value="1"/>
</dbReference>
<dbReference type="CDD" id="cd22431">
    <property type="entry name" value="KH-I_RNaseY"/>
    <property type="match status" value="1"/>
</dbReference>
<comment type="function">
    <text evidence="2">Endoribonuclease that initiates mRNA decay.</text>
</comment>
<dbReference type="InterPro" id="IPR036612">
    <property type="entry name" value="KH_dom_type_1_sf"/>
</dbReference>
<dbReference type="PROSITE" id="PS50084">
    <property type="entry name" value="KH_TYPE_1"/>
    <property type="match status" value="1"/>
</dbReference>
<dbReference type="InterPro" id="IPR006675">
    <property type="entry name" value="HDIG_dom"/>
</dbReference>
<dbReference type="InterPro" id="IPR004088">
    <property type="entry name" value="KH_dom_type_1"/>
</dbReference>
<comment type="similarity">
    <text evidence="2">Belongs to the RNase Y family.</text>
</comment>
<keyword evidence="2" id="KW-0472">Membrane</keyword>
<evidence type="ECO:0000259" key="4">
    <source>
        <dbReference type="SMART" id="SM00322"/>
    </source>
</evidence>
<dbReference type="InterPro" id="IPR022711">
    <property type="entry name" value="RNase_Y_N"/>
</dbReference>
<dbReference type="EC" id="3.1.-.-" evidence="2"/>
<keyword evidence="2" id="KW-1003">Cell membrane</keyword>
<feature type="transmembrane region" description="Helical" evidence="2">
    <location>
        <begin position="6"/>
        <end position="22"/>
    </location>
</feature>
<accession>A0ABY7VWR8</accession>
<evidence type="ECO:0000313" key="5">
    <source>
        <dbReference type="EMBL" id="WDE98167.1"/>
    </source>
</evidence>
<name>A0ABY7VWR8_9BACT</name>
<dbReference type="SUPFAM" id="SSF109604">
    <property type="entry name" value="HD-domain/PDEase-like"/>
    <property type="match status" value="1"/>
</dbReference>
<dbReference type="HAMAP" id="MF_00335">
    <property type="entry name" value="RNase_Y"/>
    <property type="match status" value="1"/>
</dbReference>
<dbReference type="Proteomes" id="UP001214250">
    <property type="component" value="Chromosome 2"/>
</dbReference>
<dbReference type="NCBIfam" id="TIGR00277">
    <property type="entry name" value="HDIG"/>
    <property type="match status" value="1"/>
</dbReference>
<dbReference type="RefSeq" id="WP_274152983.1">
    <property type="nucleotide sequence ID" value="NZ_CP117812.1"/>
</dbReference>
<protein>
    <recommendedName>
        <fullName evidence="2">Ribonuclease Y</fullName>
        <shortName evidence="2">RNase Y</shortName>
        <ecNumber evidence="2">3.1.-.-</ecNumber>
    </recommendedName>
</protein>
<keyword evidence="2" id="KW-1133">Transmembrane helix</keyword>
<dbReference type="SUPFAM" id="SSF54791">
    <property type="entry name" value="Eukaryotic type KH-domain (KH-domain type I)"/>
    <property type="match status" value="1"/>
</dbReference>
<evidence type="ECO:0000256" key="3">
    <source>
        <dbReference type="SAM" id="Coils"/>
    </source>
</evidence>
<evidence type="ECO:0000313" key="6">
    <source>
        <dbReference type="Proteomes" id="UP001214250"/>
    </source>
</evidence>
<sequence length="514" mass="58396">MNDYIYLITGIAIGFIIGSLLIKNKFRKLEKDQEGLLAEVKLQAAELKSQKINEAEQEIKELKADAKKSFDENLARHELERQGLKEEREGLKSERQGVETILTSTQDRLDQLEERQQNVDQKSQLLSQQEEILIKRESDLASITVEEAKAQILEKAEEQAKDQCAHLYKQALKEMKSQASEEGREILLSAMQRYSAECASDRTTTTLYLPSDEIKGRIIGRDGRNIRTLESLTGANIIIDDTPETVVISCFNSYRREMARIALEQLIDDGRIHPNRIHEVISSVTEQMDRDLERSATYLCEELNIGIVTTKIYRQLGMLKYRFNAFQNLMQFSREVSCLMGTIAAEMGMDVRMAKRIGLLHAIGQSFDESAENNSAQMGADFLRREGEDETLCTAVVNYKDTYTLSNGMDRLLHVAVQVSKNRPGTADEAMDSYVHRLHQIELMMKNMDEISECIVMQAGREVLVSVRPEKVKDSDMPILAREIAEKIEQEMTLPGAVQLILSRDLRVEAIAQP</sequence>
<dbReference type="Pfam" id="PF12072">
    <property type="entry name" value="RNase_Y_N"/>
    <property type="match status" value="1"/>
</dbReference>
<dbReference type="EMBL" id="CP117812">
    <property type="protein sequence ID" value="WDE98167.1"/>
    <property type="molecule type" value="Genomic_DNA"/>
</dbReference>
<comment type="subcellular location">
    <subcellularLocation>
        <location evidence="2">Cell membrane</location>
        <topology evidence="2">Single-pass membrane protein</topology>
    </subcellularLocation>
</comment>
<dbReference type="Gene3D" id="3.30.1370.10">
    <property type="entry name" value="K Homology domain, type 1"/>
    <property type="match status" value="1"/>
</dbReference>
<organism evidence="5 6">
    <name type="scientific">Lentisphaera profundi</name>
    <dbReference type="NCBI Taxonomy" id="1658616"/>
    <lineage>
        <taxon>Bacteria</taxon>
        <taxon>Pseudomonadati</taxon>
        <taxon>Lentisphaerota</taxon>
        <taxon>Lentisphaeria</taxon>
        <taxon>Lentisphaerales</taxon>
        <taxon>Lentisphaeraceae</taxon>
        <taxon>Lentisphaera</taxon>
    </lineage>
</organism>
<dbReference type="InterPro" id="IPR017705">
    <property type="entry name" value="Ribonuclease_Y"/>
</dbReference>
<dbReference type="PANTHER" id="PTHR12826">
    <property type="entry name" value="RIBONUCLEASE Y"/>
    <property type="match status" value="1"/>
</dbReference>
<reference evidence="5 6" key="1">
    <citation type="submission" date="2023-02" db="EMBL/GenBank/DDBJ databases">
        <title>Genome sequence of Lentisphaera profundi SAORIC-696.</title>
        <authorList>
            <person name="Kim e."/>
            <person name="Cho J.-C."/>
            <person name="Choi A."/>
            <person name="Kang I."/>
        </authorList>
    </citation>
    <scope>NUCLEOTIDE SEQUENCE [LARGE SCALE GENOMIC DNA]</scope>
    <source>
        <strain evidence="5 6">SAORIC-696</strain>
    </source>
</reference>
<dbReference type="Gene3D" id="1.10.3210.10">
    <property type="entry name" value="Hypothetical protein af1432"/>
    <property type="match status" value="1"/>
</dbReference>
<keyword evidence="2" id="KW-0255">Endonuclease</keyword>
<dbReference type="PANTHER" id="PTHR12826:SF15">
    <property type="entry name" value="RIBONUCLEASE Y"/>
    <property type="match status" value="1"/>
</dbReference>
<keyword evidence="1 2" id="KW-0694">RNA-binding</keyword>
<proteinExistence type="inferred from homology"/>
<gene>
    <name evidence="2" type="primary">rny</name>
    <name evidence="5" type="ORF">PQO03_20330</name>
</gene>
<dbReference type="Pfam" id="PF00013">
    <property type="entry name" value="KH_1"/>
    <property type="match status" value="1"/>
</dbReference>
<evidence type="ECO:0000256" key="2">
    <source>
        <dbReference type="HAMAP-Rule" id="MF_00335"/>
    </source>
</evidence>
<keyword evidence="2" id="KW-0540">Nuclease</keyword>